<evidence type="ECO:0000313" key="1">
    <source>
        <dbReference type="EMBL" id="WIM05879.1"/>
    </source>
</evidence>
<accession>A0AA49IYR3</accession>
<dbReference type="AlphaFoldDB" id="A0AA49IYR3"/>
<dbReference type="KEGG" id="npv:OHM77_00895"/>
<gene>
    <name evidence="1" type="ORF">OHM77_00895</name>
</gene>
<reference evidence="1" key="1">
    <citation type="journal article" date="2023" name="Nat. Microbiol.">
        <title>Enrichment and characterization of a nitric oxide-reducing microbial community in a continuous bioreactor.</title>
        <authorList>
            <person name="Garrido-Amador P."/>
            <person name="Stortenbeker N."/>
            <person name="Wessels H.J.C.T."/>
            <person name="Speth D.R."/>
            <person name="Garcia-Heredia I."/>
            <person name="Kartal B."/>
        </authorList>
    </citation>
    <scope>NUCLEOTIDE SEQUENCE</scope>
    <source>
        <strain evidence="1">MAG1</strain>
    </source>
</reference>
<dbReference type="Proteomes" id="UP001234916">
    <property type="component" value="Chromosome"/>
</dbReference>
<sequence length="252" mass="28674">MYDVEMQEMSQDFLKCWQAAGMHLNRQVDGGIQAWLRAHPYPPFLEHLSFRLGNQLFFIRVEDVDGKINGPGSLRGLFALAEGANGHACILPMQKQLLGGNWLPVHPGWGIVDAQSRRPIDPVALVTDEKIEMTPWELHDMAVQIVRDHLETQEFQLMSWQGNPEVDPAIWYIGDSKGPEWVVVRSVRYPENHAHRPQNWQLIAADCSRISRIGHFASVAMVSMEQPFSSENEPAIPLWRGYGMHVRFTGVE</sequence>
<organism evidence="1">
    <name type="scientific">Candidatus Nitricoxidivorans perseverans</name>
    <dbReference type="NCBI Taxonomy" id="2975601"/>
    <lineage>
        <taxon>Bacteria</taxon>
        <taxon>Pseudomonadati</taxon>
        <taxon>Pseudomonadota</taxon>
        <taxon>Betaproteobacteria</taxon>
        <taxon>Nitrosomonadales</taxon>
        <taxon>Sterolibacteriaceae</taxon>
        <taxon>Candidatus Nitricoxidivorans</taxon>
    </lineage>
</organism>
<protein>
    <submittedName>
        <fullName evidence="1">Uncharacterized protein</fullName>
    </submittedName>
</protein>
<dbReference type="EMBL" id="CP107246">
    <property type="protein sequence ID" value="WIM05879.1"/>
    <property type="molecule type" value="Genomic_DNA"/>
</dbReference>
<name>A0AA49IYR3_9PROT</name>
<proteinExistence type="predicted"/>